<feature type="signal peptide" evidence="1">
    <location>
        <begin position="1"/>
        <end position="20"/>
    </location>
</feature>
<evidence type="ECO:0000313" key="3">
    <source>
        <dbReference type="Proteomes" id="UP000186074"/>
    </source>
</evidence>
<name>A0A1P8KIT5_9BACT</name>
<feature type="chain" id="PRO_5012071674" evidence="1">
    <location>
        <begin position="21"/>
        <end position="248"/>
    </location>
</feature>
<reference evidence="2 3" key="1">
    <citation type="submission" date="2017-01" db="EMBL/GenBank/DDBJ databases">
        <title>Genome sequencing of Arcobacter sp. LPB0137.</title>
        <authorList>
            <person name="Lee G.-W."/>
            <person name="Yi H."/>
        </authorList>
    </citation>
    <scope>NUCLEOTIDE SEQUENCE [LARGE SCALE GENOMIC DNA]</scope>
    <source>
        <strain evidence="2 3">LPB0137</strain>
    </source>
</reference>
<dbReference type="STRING" id="1850254.LPB137_00645"/>
<keyword evidence="3" id="KW-1185">Reference proteome</keyword>
<dbReference type="KEGG" id="alp:LPB137_00645"/>
<proteinExistence type="predicted"/>
<dbReference type="EMBL" id="CP019070">
    <property type="protein sequence ID" value="APW64444.1"/>
    <property type="molecule type" value="Genomic_DNA"/>
</dbReference>
<dbReference type="RefSeq" id="WP_076083000.1">
    <property type="nucleotide sequence ID" value="NZ_CP019070.1"/>
</dbReference>
<evidence type="ECO:0000313" key="2">
    <source>
        <dbReference type="EMBL" id="APW64444.1"/>
    </source>
</evidence>
<dbReference type="AlphaFoldDB" id="A0A1P8KIT5"/>
<dbReference type="OrthoDB" id="5343751at2"/>
<keyword evidence="1" id="KW-0732">Signal</keyword>
<gene>
    <name evidence="2" type="ORF">LPB137_00645</name>
</gene>
<sequence>MIKIILVFLTLFISLNTLHAEDSEFIQQQELFLKVKTIIQEEESIARAYENFILNEKKLPTTFAQLVTDEYLDSGFTLTPFVDGETVSVNDFGFRKEINNRLKGSSLEEDESIQRLYESDLFRKKTYFYDRDEIGIKLEDEFVNHLYFLSSTAGFNLIKCGISPKKKYCWNKEDTDENVIYIYQEDAQTNLLMYYSVDNFKTGPIIITNDTSLHITSDEFNSIPKGALLYDTEAVKYIKTRDSIEVVK</sequence>
<protein>
    <submittedName>
        <fullName evidence="2">Uncharacterized protein</fullName>
    </submittedName>
</protein>
<accession>A0A1P8KIT5</accession>
<organism evidence="2 3">
    <name type="scientific">Poseidonibacter parvus</name>
    <dbReference type="NCBI Taxonomy" id="1850254"/>
    <lineage>
        <taxon>Bacteria</taxon>
        <taxon>Pseudomonadati</taxon>
        <taxon>Campylobacterota</taxon>
        <taxon>Epsilonproteobacteria</taxon>
        <taxon>Campylobacterales</taxon>
        <taxon>Arcobacteraceae</taxon>
        <taxon>Poseidonibacter</taxon>
    </lineage>
</organism>
<dbReference type="Proteomes" id="UP000186074">
    <property type="component" value="Chromosome"/>
</dbReference>
<evidence type="ECO:0000256" key="1">
    <source>
        <dbReference type="SAM" id="SignalP"/>
    </source>
</evidence>